<protein>
    <recommendedName>
        <fullName evidence="4">Iron-sulfur cluster assembly protein CyaY</fullName>
    </recommendedName>
</protein>
<dbReference type="InterPro" id="IPR036524">
    <property type="entry name" value="Frataxin/CyaY_sf"/>
</dbReference>
<name>A0ABT3ZP53_9BURK</name>
<evidence type="ECO:0000256" key="3">
    <source>
        <dbReference type="ARBA" id="ARBA00023004"/>
    </source>
</evidence>
<dbReference type="Proteomes" id="UP001082899">
    <property type="component" value="Unassembled WGS sequence"/>
</dbReference>
<dbReference type="Gene3D" id="3.30.920.10">
    <property type="entry name" value="Frataxin/CyaY"/>
    <property type="match status" value="1"/>
</dbReference>
<dbReference type="RefSeq" id="WP_267848214.1">
    <property type="nucleotide sequence ID" value="NZ_JAPMXC010000003.1"/>
</dbReference>
<dbReference type="InterPro" id="IPR002908">
    <property type="entry name" value="Frataxin/CyaY"/>
</dbReference>
<comment type="similarity">
    <text evidence="1 4">Belongs to the frataxin family.</text>
</comment>
<evidence type="ECO:0000313" key="6">
    <source>
        <dbReference type="Proteomes" id="UP001082899"/>
    </source>
</evidence>
<organism evidence="5 6">
    <name type="scientific">Robbsia betulipollinis</name>
    <dbReference type="NCBI Taxonomy" id="2981849"/>
    <lineage>
        <taxon>Bacteria</taxon>
        <taxon>Pseudomonadati</taxon>
        <taxon>Pseudomonadota</taxon>
        <taxon>Betaproteobacteria</taxon>
        <taxon>Burkholderiales</taxon>
        <taxon>Burkholderiaceae</taxon>
        <taxon>Robbsia</taxon>
    </lineage>
</organism>
<dbReference type="PANTHER" id="PTHR16821">
    <property type="entry name" value="FRATAXIN"/>
    <property type="match status" value="1"/>
</dbReference>
<dbReference type="InterPro" id="IPR020895">
    <property type="entry name" value="Frataxin_CS"/>
</dbReference>
<dbReference type="SMART" id="SM01219">
    <property type="entry name" value="Frataxin_Cyay"/>
    <property type="match status" value="1"/>
</dbReference>
<dbReference type="PANTHER" id="PTHR16821:SF2">
    <property type="entry name" value="FRATAXIN, MITOCHONDRIAL"/>
    <property type="match status" value="1"/>
</dbReference>
<dbReference type="InterPro" id="IPR047584">
    <property type="entry name" value="CyaY"/>
</dbReference>
<evidence type="ECO:0000256" key="4">
    <source>
        <dbReference type="HAMAP-Rule" id="MF_00142"/>
    </source>
</evidence>
<dbReference type="Pfam" id="PF01491">
    <property type="entry name" value="Frataxin_Cyay"/>
    <property type="match status" value="1"/>
</dbReference>
<dbReference type="SUPFAM" id="SSF55387">
    <property type="entry name" value="Frataxin/Nqo15-like"/>
    <property type="match status" value="1"/>
</dbReference>
<dbReference type="EMBL" id="JAPMXC010000003">
    <property type="protein sequence ID" value="MCY0388324.1"/>
    <property type="molecule type" value="Genomic_DNA"/>
</dbReference>
<comment type="function">
    <text evidence="4">Involved in iron-sulfur (Fe-S) cluster assembly. May act as a regulator of Fe-S biogenesis.</text>
</comment>
<dbReference type="CDD" id="cd00503">
    <property type="entry name" value="Frataxin"/>
    <property type="match status" value="1"/>
</dbReference>
<gene>
    <name evidence="4 5" type="primary">cyaY</name>
    <name evidence="5" type="ORF">OVY01_13970</name>
</gene>
<keyword evidence="2 4" id="KW-0479">Metal-binding</keyword>
<evidence type="ECO:0000256" key="1">
    <source>
        <dbReference type="ARBA" id="ARBA00008183"/>
    </source>
</evidence>
<dbReference type="PROSITE" id="PS01344">
    <property type="entry name" value="FRATAXIN_1"/>
    <property type="match status" value="1"/>
</dbReference>
<dbReference type="PROSITE" id="PS50810">
    <property type="entry name" value="FRATAXIN_2"/>
    <property type="match status" value="1"/>
</dbReference>
<evidence type="ECO:0000313" key="5">
    <source>
        <dbReference type="EMBL" id="MCY0388324.1"/>
    </source>
</evidence>
<accession>A0ABT3ZP53</accession>
<keyword evidence="6" id="KW-1185">Reference proteome</keyword>
<reference evidence="5" key="1">
    <citation type="submission" date="2022-11" db="EMBL/GenBank/DDBJ databases">
        <title>Robbsia betulipollinis sp. nov., isolated from pollen of birch (Betula pendula).</title>
        <authorList>
            <person name="Shi H."/>
            <person name="Ambika Manirajan B."/>
            <person name="Ratering S."/>
            <person name="Geissler-Plaum R."/>
            <person name="Schnell S."/>
        </authorList>
    </citation>
    <scope>NUCLEOTIDE SEQUENCE</scope>
    <source>
        <strain evidence="5">Bb-Pol-6</strain>
    </source>
</reference>
<proteinExistence type="inferred from homology"/>
<dbReference type="NCBIfam" id="TIGR03421">
    <property type="entry name" value="FeS_CyaY"/>
    <property type="match status" value="1"/>
</dbReference>
<comment type="caution">
    <text evidence="5">The sequence shown here is derived from an EMBL/GenBank/DDBJ whole genome shotgun (WGS) entry which is preliminary data.</text>
</comment>
<sequence>MTDTEYLALAEATLDAIERGIDTTDADIECERSGNVLTLEFESGAKIIVNLQLPMHEVWMASKSGGFHYRHDGRYWRDTRDASELFAELSRAASEHAGEPVVLAAG</sequence>
<evidence type="ECO:0000256" key="2">
    <source>
        <dbReference type="ARBA" id="ARBA00022723"/>
    </source>
</evidence>
<keyword evidence="3 4" id="KW-0408">Iron</keyword>
<dbReference type="HAMAP" id="MF_00142">
    <property type="entry name" value="CyaY"/>
    <property type="match status" value="1"/>
</dbReference>